<evidence type="ECO:0000256" key="1">
    <source>
        <dbReference type="SAM" id="MobiDB-lite"/>
    </source>
</evidence>
<name>A0A6L5QWF5_9MICO</name>
<dbReference type="Proteomes" id="UP000476511">
    <property type="component" value="Unassembled WGS sequence"/>
</dbReference>
<dbReference type="EMBL" id="WKJD01000002">
    <property type="protein sequence ID" value="MRX42120.1"/>
    <property type="molecule type" value="Genomic_DNA"/>
</dbReference>
<comment type="caution">
    <text evidence="2">The sequence shown here is derived from an EMBL/GenBank/DDBJ whole genome shotgun (WGS) entry which is preliminary data.</text>
</comment>
<protein>
    <submittedName>
        <fullName evidence="2">Uncharacterized protein</fullName>
    </submittedName>
</protein>
<proteinExistence type="predicted"/>
<feature type="region of interest" description="Disordered" evidence="1">
    <location>
        <begin position="498"/>
        <end position="529"/>
    </location>
</feature>
<dbReference type="AlphaFoldDB" id="A0A6L5QWF5"/>
<evidence type="ECO:0000313" key="2">
    <source>
        <dbReference type="EMBL" id="MRX42120.1"/>
    </source>
</evidence>
<organism evidence="2 3">
    <name type="scientific">Agromyces kandeliae</name>
    <dbReference type="NCBI Taxonomy" id="2666141"/>
    <lineage>
        <taxon>Bacteria</taxon>
        <taxon>Bacillati</taxon>
        <taxon>Actinomycetota</taxon>
        <taxon>Actinomycetes</taxon>
        <taxon>Micrococcales</taxon>
        <taxon>Microbacteriaceae</taxon>
        <taxon>Agromyces</taxon>
    </lineage>
</organism>
<sequence length="602" mass="64872">MIEYRWLRAIHGSFLDALEQAAFLEPELEARRRAAVDAVRDAPAVGLLGAFIHHVVARSDDGSGELDLLERASATWSRGRELAERLGSIRAALESALENPAAPNATGAFDTATVQLQELANEAIALRADVDAIRAEATTMQHLPPHPRQDDLEVSRWGWGDRVIARRGDAFVRAVYRNAAQSTPRCLAAAVGVTSAYAAHATGSAFLNHVVGGPRRLHHFRDRLGSYSIGSWVSSNLSTTADTPSRFADLLDTVAPNGELDPDLDALLTASLREAYDLPADVDAPSMRTGVERVIRHLRLLDSFTMPAVPAPPSGGWMQLAWSDPGNPPAHLVPQDLDVVGTDNGPAVQVGPGEPGPGTPGKSDVKSASEVCGVIALILLVADVVQAFIRCVVQWADGETCTFWENMFLSKLFEQDPPDPREQREVWDPQSTEQGLTAVGTSPQALQLVMLLFDLHTQTFDTLARARTFLVITGLIAPESTESLPLYEQFVRITVEPFGPHLEEPDPESTYHRYPTTEAEEPTATPSPYPHGALPRAVSDGSAALDAGTIALSLWSDIAHGADGDVNLDLDADRGHGHPAWEAAGSVHDAPVPVRILDYTDQ</sequence>
<dbReference type="RefSeq" id="WP_154344536.1">
    <property type="nucleotide sequence ID" value="NZ_WKJD01000002.1"/>
</dbReference>
<accession>A0A6L5QWF5</accession>
<keyword evidence="3" id="KW-1185">Reference proteome</keyword>
<gene>
    <name evidence="2" type="ORF">GJR97_00085</name>
</gene>
<evidence type="ECO:0000313" key="3">
    <source>
        <dbReference type="Proteomes" id="UP000476511"/>
    </source>
</evidence>
<reference evidence="2 3" key="1">
    <citation type="submission" date="2019-11" db="EMBL/GenBank/DDBJ databases">
        <title>Agromyces kandeliae sp. nov., isolated from mangrove soil.</title>
        <authorList>
            <person name="Wang R."/>
        </authorList>
    </citation>
    <scope>NUCLEOTIDE SEQUENCE [LARGE SCALE GENOMIC DNA]</scope>
    <source>
        <strain evidence="2 3">Q22</strain>
    </source>
</reference>